<dbReference type="InterPro" id="IPR050986">
    <property type="entry name" value="GutQ/KpsF_isomerases"/>
</dbReference>
<accession>A0A382N761</accession>
<dbReference type="PROSITE" id="PS51464">
    <property type="entry name" value="SIS"/>
    <property type="match status" value="1"/>
</dbReference>
<gene>
    <name evidence="2" type="ORF">METZ01_LOCUS308476</name>
</gene>
<feature type="domain" description="SIS" evidence="1">
    <location>
        <begin position="35"/>
        <end position="96"/>
    </location>
</feature>
<evidence type="ECO:0000313" key="2">
    <source>
        <dbReference type="EMBL" id="SVC55622.1"/>
    </source>
</evidence>
<protein>
    <recommendedName>
        <fullName evidence="1">SIS domain-containing protein</fullName>
    </recommendedName>
</protein>
<dbReference type="PANTHER" id="PTHR42745">
    <property type="match status" value="1"/>
</dbReference>
<feature type="non-terminal residue" evidence="2">
    <location>
        <position position="96"/>
    </location>
</feature>
<sequence>MNRSQIIKEAKKVLKIEIDSAKTLSSSFNQSFYNVVKTIFNTQGRVVVTGIGKSGHIANKISATFSSTGTPSQFVHPTEASHGDLGSITNSDCILA</sequence>
<dbReference type="Pfam" id="PF01380">
    <property type="entry name" value="SIS"/>
    <property type="match status" value="1"/>
</dbReference>
<dbReference type="EMBL" id="UINC01097696">
    <property type="protein sequence ID" value="SVC55622.1"/>
    <property type="molecule type" value="Genomic_DNA"/>
</dbReference>
<dbReference type="GO" id="GO:0097367">
    <property type="term" value="F:carbohydrate derivative binding"/>
    <property type="evidence" value="ECO:0007669"/>
    <property type="project" value="InterPro"/>
</dbReference>
<dbReference type="GO" id="GO:1901135">
    <property type="term" value="P:carbohydrate derivative metabolic process"/>
    <property type="evidence" value="ECO:0007669"/>
    <property type="project" value="InterPro"/>
</dbReference>
<evidence type="ECO:0000259" key="1">
    <source>
        <dbReference type="PROSITE" id="PS51464"/>
    </source>
</evidence>
<dbReference type="Gene3D" id="3.40.50.10490">
    <property type="entry name" value="Glucose-6-phosphate isomerase like protein, domain 1"/>
    <property type="match status" value="1"/>
</dbReference>
<dbReference type="SUPFAM" id="SSF53697">
    <property type="entry name" value="SIS domain"/>
    <property type="match status" value="1"/>
</dbReference>
<proteinExistence type="predicted"/>
<dbReference type="InterPro" id="IPR001347">
    <property type="entry name" value="SIS_dom"/>
</dbReference>
<dbReference type="PANTHER" id="PTHR42745:SF1">
    <property type="entry name" value="ARABINOSE 5-PHOSPHATE ISOMERASE KDSD"/>
    <property type="match status" value="1"/>
</dbReference>
<dbReference type="InterPro" id="IPR046348">
    <property type="entry name" value="SIS_dom_sf"/>
</dbReference>
<dbReference type="AlphaFoldDB" id="A0A382N761"/>
<organism evidence="2">
    <name type="scientific">marine metagenome</name>
    <dbReference type="NCBI Taxonomy" id="408172"/>
    <lineage>
        <taxon>unclassified sequences</taxon>
        <taxon>metagenomes</taxon>
        <taxon>ecological metagenomes</taxon>
    </lineage>
</organism>
<name>A0A382N761_9ZZZZ</name>
<reference evidence="2" key="1">
    <citation type="submission" date="2018-05" db="EMBL/GenBank/DDBJ databases">
        <authorList>
            <person name="Lanie J.A."/>
            <person name="Ng W.-L."/>
            <person name="Kazmierczak K.M."/>
            <person name="Andrzejewski T.M."/>
            <person name="Davidsen T.M."/>
            <person name="Wayne K.J."/>
            <person name="Tettelin H."/>
            <person name="Glass J.I."/>
            <person name="Rusch D."/>
            <person name="Podicherti R."/>
            <person name="Tsui H.-C.T."/>
            <person name="Winkler M.E."/>
        </authorList>
    </citation>
    <scope>NUCLEOTIDE SEQUENCE</scope>
</reference>